<sequence>MTCPVSMETSVMPYTAPRIREDMEFQKLVSCWPVSGAGPRWGPCSPYTLLQTEMPIGAVCLSYHSGGNPWSFCPTLPMLPIGTSTPKKRSLAPNLMEKGLMVLRSVASRDYQAPEWKLRQKQRSLSKSAQAISSYYRKMSESRQDASAEDTNFVSGMEELRKAFLMRPGCPQFSTRATSMSHFGSATTVALPEELCVSPRTWRKRDDSFDSQQGSDVKADGHLLPFSKSACEFNYLRKKSEELSPVTSTSVLEQSHPTKRIPWYISVIHEKDRCLFTLGEEVQRLSELQVQVQKKDEEILALQEEREALKRQLKYLLKSKGEEASGYQGMRERSSESAPKAVGRLSILKSFFRDEEKQHCLRQMQEEYAVSDRGKDLEAGGVEEEESLEGEAERAADKGAQDREGGTGSAQEERGQEEEEEVELEEEKEVQEEEDADANLGRKRTWSLDEVFEQELMAQLEEYEQVIQEFQFELEITKTRYSLAIGVITSLQRQVDFQESQLQKINTENEMLEKELRERKRQLQAMSDKFSNLREDKKHTEMMGLIEKDNHLLRQLERLRNKIIQATFSTSGIKSLATEISDNDILEVLQKIISERTDYYNQLKMKGVKVPPLQQLEILSSVGKPKKPAAK</sequence>
<dbReference type="RefSeq" id="XP_070460689.1">
    <property type="nucleotide sequence ID" value="XM_070604588.1"/>
</dbReference>
<name>A0ABM4N6W2_EQUPR</name>
<accession>A0ABM4N6W2</accession>
<reference evidence="4" key="2">
    <citation type="submission" date="2025-08" db="UniProtKB">
        <authorList>
            <consortium name="RefSeq"/>
        </authorList>
    </citation>
    <scope>IDENTIFICATION</scope>
    <source>
        <tissue evidence="4">Blood</tissue>
    </source>
</reference>
<dbReference type="PANTHER" id="PTHR18853:SF9">
    <property type="entry name" value="COILED-COIL DOMAIN-CONTAINING PROTEIN 27"/>
    <property type="match status" value="1"/>
</dbReference>
<keyword evidence="1" id="KW-0175">Coiled coil</keyword>
<organism evidence="3 4">
    <name type="scientific">Equus przewalskii</name>
    <name type="common">Przewalski's horse</name>
    <name type="synonym">Equus caballus przewalskii</name>
    <dbReference type="NCBI Taxonomy" id="9798"/>
    <lineage>
        <taxon>Eukaryota</taxon>
        <taxon>Metazoa</taxon>
        <taxon>Chordata</taxon>
        <taxon>Craniata</taxon>
        <taxon>Vertebrata</taxon>
        <taxon>Euteleostomi</taxon>
        <taxon>Mammalia</taxon>
        <taxon>Eutheria</taxon>
        <taxon>Laurasiatheria</taxon>
        <taxon>Perissodactyla</taxon>
        <taxon>Equidae</taxon>
        <taxon>Equus</taxon>
    </lineage>
</organism>
<evidence type="ECO:0000313" key="3">
    <source>
        <dbReference type="Proteomes" id="UP001652662"/>
    </source>
</evidence>
<gene>
    <name evidence="4" type="primary">CCDC27</name>
</gene>
<feature type="compositionally biased region" description="Acidic residues" evidence="2">
    <location>
        <begin position="381"/>
        <end position="390"/>
    </location>
</feature>
<feature type="compositionally biased region" description="Basic and acidic residues" evidence="2">
    <location>
        <begin position="391"/>
        <end position="405"/>
    </location>
</feature>
<evidence type="ECO:0000256" key="1">
    <source>
        <dbReference type="SAM" id="Coils"/>
    </source>
</evidence>
<dbReference type="Proteomes" id="UP001652662">
    <property type="component" value="Chromosome 2"/>
</dbReference>
<dbReference type="GeneID" id="103548748"/>
<feature type="region of interest" description="Disordered" evidence="2">
    <location>
        <begin position="370"/>
        <end position="441"/>
    </location>
</feature>
<feature type="coiled-coil region" evidence="1">
    <location>
        <begin position="278"/>
        <end position="319"/>
    </location>
</feature>
<dbReference type="InterPro" id="IPR052642">
    <property type="entry name" value="CC-FHA_domain"/>
</dbReference>
<keyword evidence="3" id="KW-1185">Reference proteome</keyword>
<reference evidence="3" key="1">
    <citation type="submission" date="2025-05" db="UniProtKB">
        <authorList>
            <consortium name="RefSeq"/>
        </authorList>
    </citation>
    <scope>NUCLEOTIDE SEQUENCE [LARGE SCALE GENOMIC DNA]</scope>
</reference>
<evidence type="ECO:0000313" key="4">
    <source>
        <dbReference type="RefSeq" id="XP_070460689.1"/>
    </source>
</evidence>
<protein>
    <submittedName>
        <fullName evidence="4">Coiled-coil domain-containing protein 27 isoform X3</fullName>
    </submittedName>
</protein>
<feature type="compositionally biased region" description="Acidic residues" evidence="2">
    <location>
        <begin position="415"/>
        <end position="437"/>
    </location>
</feature>
<dbReference type="PANTHER" id="PTHR18853">
    <property type="entry name" value="FORKHEAD-ASSOCIATED DOMAIN-CONTAINING PROTEIN 1-RELATED"/>
    <property type="match status" value="1"/>
</dbReference>
<proteinExistence type="predicted"/>
<evidence type="ECO:0000256" key="2">
    <source>
        <dbReference type="SAM" id="MobiDB-lite"/>
    </source>
</evidence>